<gene>
    <name evidence="1" type="ORF">SAMN04488075_0298</name>
</gene>
<organism evidence="1 2">
    <name type="scientific">Paracoccus alkenifer</name>
    <dbReference type="NCBI Taxonomy" id="65735"/>
    <lineage>
        <taxon>Bacteria</taxon>
        <taxon>Pseudomonadati</taxon>
        <taxon>Pseudomonadota</taxon>
        <taxon>Alphaproteobacteria</taxon>
        <taxon>Rhodobacterales</taxon>
        <taxon>Paracoccaceae</taxon>
        <taxon>Paracoccus</taxon>
    </lineage>
</organism>
<keyword evidence="2" id="KW-1185">Reference proteome</keyword>
<protein>
    <submittedName>
        <fullName evidence="1">Phage portal protein, HK97 family</fullName>
    </submittedName>
</protein>
<dbReference type="Pfam" id="PF04860">
    <property type="entry name" value="Phage_portal"/>
    <property type="match status" value="1"/>
</dbReference>
<evidence type="ECO:0000313" key="1">
    <source>
        <dbReference type="EMBL" id="SEH60199.1"/>
    </source>
</evidence>
<dbReference type="InterPro" id="IPR006427">
    <property type="entry name" value="Portal_HK97"/>
</dbReference>
<dbReference type="STRING" id="65735.SAMN04488075_0298"/>
<sequence length="420" mass="44801">MAMRWFGRQAPRDVGNAPPRAVGEVKAMPVPVAAVPPEVKASAAGRVAAAAQGAGRALWGGRDTGGLTRSGFLGNPVGFRAVKLIAEAAAAVPLVCQDAERRYEVHPVLDLMRRPNPAQGRAELFEALFGQVLLTGNGYLEAVDVTDAGLPGELHVLRSDRVSVVPGADGWPVAYEYAVGGRKHRFDMTGSPDPICHIRSFHPSDDHYGMSPMQAAQVAVEVHNSASAWSRALLDNAARPSGAIIYKGSDGQGVLSPEQYDRLVSEMEGHHQGARNAGRPMLLEGGLDWKPMGFSPSDMEFHQTKLAAAREIAMAFGVPPMLIGIPGEATYANYAEAHRAFYRLTVLPLATRVAAGVGWWLSEHLGCEIDLRPDLDQIPALAEERDQHWQRVGAAGFLTEAEKRAALGLPPLASSDPAGG</sequence>
<dbReference type="RefSeq" id="WP_177172449.1">
    <property type="nucleotide sequence ID" value="NZ_FNXG01000001.1"/>
</dbReference>
<dbReference type="EMBL" id="FNXG01000001">
    <property type="protein sequence ID" value="SEH60199.1"/>
    <property type="molecule type" value="Genomic_DNA"/>
</dbReference>
<accession>A0A1H6JLR7</accession>
<name>A0A1H6JLR7_9RHOB</name>
<dbReference type="InterPro" id="IPR006944">
    <property type="entry name" value="Phage/GTA_portal"/>
</dbReference>
<reference evidence="2" key="1">
    <citation type="submission" date="2016-10" db="EMBL/GenBank/DDBJ databases">
        <authorList>
            <person name="Varghese N."/>
            <person name="Submissions S."/>
        </authorList>
    </citation>
    <scope>NUCLEOTIDE SEQUENCE [LARGE SCALE GENOMIC DNA]</scope>
    <source>
        <strain evidence="2">DSM 11593</strain>
    </source>
</reference>
<dbReference type="Proteomes" id="UP000199125">
    <property type="component" value="Unassembled WGS sequence"/>
</dbReference>
<proteinExistence type="predicted"/>
<dbReference type="NCBIfam" id="TIGR01537">
    <property type="entry name" value="portal_HK97"/>
    <property type="match status" value="1"/>
</dbReference>
<dbReference type="AlphaFoldDB" id="A0A1H6JLR7"/>
<evidence type="ECO:0000313" key="2">
    <source>
        <dbReference type="Proteomes" id="UP000199125"/>
    </source>
</evidence>